<evidence type="ECO:0000313" key="1">
    <source>
        <dbReference type="EMBL" id="HGM59146.1"/>
    </source>
</evidence>
<sequence>MYKVLDHYYLYLKNNCYAVVVGNTHSNSFIIGYVKYCGSSRETIWCSKYDCYERLVKYYDKREVYNSTPWKTFIPNYGSETPIIPISMISKVYDPRYRVKEIIEKPRDILEKNCLEILFELCRNIRLDSIGLTGTLLIGIHNPKYSDIDLVIYDLKDSRDTIEFIVENPSLFKSLSGDRLKNWCKRVFKVTNIDPKTIYKLYRVWRRGLFNDIEYSFIFNKGVFEYIDNGEKWVSIGVFEGFIEFESSLDALNYPSKGFINKWVYRKGFKPRSDLEYVLSFETLFTPLFYEGGKCITRSLLQYNPLKDTYRLLIGVYEQHTYIELID</sequence>
<name>A0A7C4H9W8_STAMA</name>
<accession>A0A7C4H9W8</accession>
<dbReference type="AlphaFoldDB" id="A0A7C4H9W8"/>
<protein>
    <recommendedName>
        <fullName evidence="2">Polymerase nucleotidyl transferase domain-containing protein</fullName>
    </recommendedName>
</protein>
<proteinExistence type="predicted"/>
<dbReference type="EMBL" id="DTBJ01000052">
    <property type="protein sequence ID" value="HGM59146.1"/>
    <property type="molecule type" value="Genomic_DNA"/>
</dbReference>
<organism evidence="1">
    <name type="scientific">Staphylothermus marinus</name>
    <dbReference type="NCBI Taxonomy" id="2280"/>
    <lineage>
        <taxon>Archaea</taxon>
        <taxon>Thermoproteota</taxon>
        <taxon>Thermoprotei</taxon>
        <taxon>Desulfurococcales</taxon>
        <taxon>Desulfurococcaceae</taxon>
        <taxon>Staphylothermus</taxon>
    </lineage>
</organism>
<comment type="caution">
    <text evidence="1">The sequence shown here is derived from an EMBL/GenBank/DDBJ whole genome shotgun (WGS) entry which is preliminary data.</text>
</comment>
<reference evidence="1" key="1">
    <citation type="journal article" date="2020" name="mSystems">
        <title>Genome- and Community-Level Interaction Insights into Carbon Utilization and Element Cycling Functions of Hydrothermarchaeota in Hydrothermal Sediment.</title>
        <authorList>
            <person name="Zhou Z."/>
            <person name="Liu Y."/>
            <person name="Xu W."/>
            <person name="Pan J."/>
            <person name="Luo Z.H."/>
            <person name="Li M."/>
        </authorList>
    </citation>
    <scope>NUCLEOTIDE SEQUENCE [LARGE SCALE GENOMIC DNA]</scope>
    <source>
        <strain evidence="1">SpSt-642</strain>
    </source>
</reference>
<evidence type="ECO:0008006" key="2">
    <source>
        <dbReference type="Google" id="ProtNLM"/>
    </source>
</evidence>
<gene>
    <name evidence="1" type="ORF">ENU14_06165</name>
</gene>